<proteinExistence type="predicted"/>
<evidence type="ECO:0000256" key="2">
    <source>
        <dbReference type="SAM" id="Phobius"/>
    </source>
</evidence>
<comment type="caution">
    <text evidence="3">The sequence shown here is derived from an EMBL/GenBank/DDBJ whole genome shotgun (WGS) entry which is preliminary data.</text>
</comment>
<keyword evidence="2" id="KW-1133">Transmembrane helix</keyword>
<feature type="transmembrane region" description="Helical" evidence="2">
    <location>
        <begin position="7"/>
        <end position="29"/>
    </location>
</feature>
<feature type="transmembrane region" description="Helical" evidence="2">
    <location>
        <begin position="49"/>
        <end position="69"/>
    </location>
</feature>
<protein>
    <submittedName>
        <fullName evidence="3">Pentapeptide repeat-containing protein</fullName>
    </submittedName>
</protein>
<dbReference type="Gene3D" id="2.160.20.80">
    <property type="entry name" value="E3 ubiquitin-protein ligase SopA"/>
    <property type="match status" value="1"/>
</dbReference>
<dbReference type="RefSeq" id="WP_379573020.1">
    <property type="nucleotide sequence ID" value="NZ_JBHUFV010000022.1"/>
</dbReference>
<keyword evidence="2" id="KW-0472">Membrane</keyword>
<organism evidence="3 4">
    <name type="scientific">Nonomuraea mangrovi</name>
    <dbReference type="NCBI Taxonomy" id="2316207"/>
    <lineage>
        <taxon>Bacteria</taxon>
        <taxon>Bacillati</taxon>
        <taxon>Actinomycetota</taxon>
        <taxon>Actinomycetes</taxon>
        <taxon>Streptosporangiales</taxon>
        <taxon>Streptosporangiaceae</taxon>
        <taxon>Nonomuraea</taxon>
    </lineage>
</organism>
<keyword evidence="2" id="KW-0812">Transmembrane</keyword>
<accession>A0ABW4SUZ6</accession>
<gene>
    <name evidence="3" type="ORF">ACFSKW_16025</name>
</gene>
<evidence type="ECO:0000256" key="1">
    <source>
        <dbReference type="SAM" id="MobiDB-lite"/>
    </source>
</evidence>
<dbReference type="Proteomes" id="UP001597368">
    <property type="component" value="Unassembled WGS sequence"/>
</dbReference>
<evidence type="ECO:0000313" key="3">
    <source>
        <dbReference type="EMBL" id="MFD1932983.1"/>
    </source>
</evidence>
<name>A0ABW4SUZ6_9ACTN</name>
<dbReference type="Pfam" id="PF13576">
    <property type="entry name" value="Pentapeptide_3"/>
    <property type="match status" value="1"/>
</dbReference>
<dbReference type="InterPro" id="IPR001646">
    <property type="entry name" value="5peptide_repeat"/>
</dbReference>
<dbReference type="EMBL" id="JBHUFV010000022">
    <property type="protein sequence ID" value="MFD1932983.1"/>
    <property type="molecule type" value="Genomic_DNA"/>
</dbReference>
<evidence type="ECO:0000313" key="4">
    <source>
        <dbReference type="Proteomes" id="UP001597368"/>
    </source>
</evidence>
<sequence>MIPIGAALGLTLAGAVLITGGLVSVAFAWLDFPDLAGKKPDLSALLEIIKISLAIVAGIGGAVALVVAYRKQRLAEEENHRAREAAHRDATRLFVERFDRASDKLGSESAAVRLSAVHALAALADDWSANRQMCIDVLCAYLRMPSPPEPDQQSDLFAHATWRAMREVQATIIRLIAGHLRPGVSPSWCGHNFDFTGVIFDGDADFSSCQFTGGVIDFTRAQFRCGDVAFRDALFAGSLVRFYQAGFTGARVFFVGAQFSGGLVNFGEAKFTSGQVRFGPAEFTGTVVIMVEATFAGTAVGFDGMQLAEGSLVLWDAEFTGSTVVFDKAQLSGGEIAFNGARLTGGSLSFSDVEFAGVEVSFDKAEFAGCAVTFDGAKFTDGDIDLSSPKDWSHPPKDLPPQSDRLRLPPPTTQCAAHPTDVVGQKRSNL</sequence>
<reference evidence="4" key="1">
    <citation type="journal article" date="2019" name="Int. J. Syst. Evol. Microbiol.">
        <title>The Global Catalogue of Microorganisms (GCM) 10K type strain sequencing project: providing services to taxonomists for standard genome sequencing and annotation.</title>
        <authorList>
            <consortium name="The Broad Institute Genomics Platform"/>
            <consortium name="The Broad Institute Genome Sequencing Center for Infectious Disease"/>
            <person name="Wu L."/>
            <person name="Ma J."/>
        </authorList>
    </citation>
    <scope>NUCLEOTIDE SEQUENCE [LARGE SCALE GENOMIC DNA]</scope>
    <source>
        <strain evidence="4">ICMP 6774ER</strain>
    </source>
</reference>
<feature type="region of interest" description="Disordered" evidence="1">
    <location>
        <begin position="385"/>
        <end position="430"/>
    </location>
</feature>
<keyword evidence="4" id="KW-1185">Reference proteome</keyword>